<dbReference type="PANTHER" id="PTHR43471">
    <property type="entry name" value="ABC TRANSPORTER PERMEASE"/>
    <property type="match status" value="1"/>
</dbReference>
<feature type="transmembrane region" description="Helical" evidence="1">
    <location>
        <begin position="127"/>
        <end position="144"/>
    </location>
</feature>
<keyword evidence="1" id="KW-0472">Membrane</keyword>
<gene>
    <name evidence="2" type="ORF">Pla110_04880</name>
</gene>
<keyword evidence="1" id="KW-1133">Transmembrane helix</keyword>
<feature type="transmembrane region" description="Helical" evidence="1">
    <location>
        <begin position="26"/>
        <end position="44"/>
    </location>
</feature>
<dbReference type="EMBL" id="CP036281">
    <property type="protein sequence ID" value="QDU78784.1"/>
    <property type="molecule type" value="Genomic_DNA"/>
</dbReference>
<dbReference type="AlphaFoldDB" id="A0A518CHY4"/>
<protein>
    <submittedName>
        <fullName evidence="2">ABC-2 family transporter protein</fullName>
    </submittedName>
</protein>
<evidence type="ECO:0000313" key="2">
    <source>
        <dbReference type="EMBL" id="QDU78784.1"/>
    </source>
</evidence>
<feature type="transmembrane region" description="Helical" evidence="1">
    <location>
        <begin position="341"/>
        <end position="362"/>
    </location>
</feature>
<keyword evidence="3" id="KW-1185">Reference proteome</keyword>
<evidence type="ECO:0000256" key="1">
    <source>
        <dbReference type="SAM" id="Phobius"/>
    </source>
</evidence>
<dbReference type="KEGG" id="plon:Pla110_04880"/>
<feature type="transmembrane region" description="Helical" evidence="1">
    <location>
        <begin position="250"/>
        <end position="277"/>
    </location>
</feature>
<feature type="transmembrane region" description="Helical" evidence="1">
    <location>
        <begin position="545"/>
        <end position="565"/>
    </location>
</feature>
<evidence type="ECO:0000313" key="3">
    <source>
        <dbReference type="Proteomes" id="UP000317178"/>
    </source>
</evidence>
<feature type="transmembrane region" description="Helical" evidence="1">
    <location>
        <begin position="484"/>
        <end position="510"/>
    </location>
</feature>
<feature type="transmembrane region" description="Helical" evidence="1">
    <location>
        <begin position="156"/>
        <end position="177"/>
    </location>
</feature>
<accession>A0A518CHY4</accession>
<dbReference type="OrthoDB" id="214082at2"/>
<sequence length="605" mass="67721">MIDKLRNRFSLPLLARDLTQQAGRRSLYVVRTSLVIGMIIWIWLATDTLSRLGPNGLQSISNLGSGRELFQSLVWTLFIGIYIFVPILSCGSIAQEKENDSLQLLLLTRLGPWSIIMEKYLSRVFPMLLYLFCALPIFAYLYSLGGITEDHIFTSFYMLTLAILQLNALCLACSAASSKTISALVLSVVVACLFYLTPSILGEIFHVMTSGFLNRYWTGLSTIILFPPALQEVSYQGDLLIVFASLFDKWPMLSLVVASIPIWISTLIFLYLARILLLRRATVKSRNWLYIFFEKLDRLFNEWNEDVTGGIVLIKDRNDLPGYEPISWKETRKTSVGTARYLIRVLVVLELPVIFICLFLIMEGVRNASVFYPVMLIMLGIAQLILINKSTGLITQERMQQTLEVILATPLSGRDIILQKSRGVLKLWIVVMIPIMTLIISKTLILSPSVQFTYLLLSTAVVISTTYLSIWLSILIGLKQKRHLYAVTITLSIIGLWAISSSLIGLFVGLNPNGNILNSLYVAISPLSVLRLIDTFGSIQVGWEMYGFGVVIGYLLYVVATAGLIRHICLSRADELLGRITADPNDIGRISSHSLSKPVDEPTLA</sequence>
<name>A0A518CHY4_9PLAN</name>
<feature type="transmembrane region" description="Helical" evidence="1">
    <location>
        <begin position="183"/>
        <end position="201"/>
    </location>
</feature>
<feature type="transmembrane region" description="Helical" evidence="1">
    <location>
        <begin position="368"/>
        <end position="388"/>
    </location>
</feature>
<organism evidence="2 3">
    <name type="scientific">Polystyrenella longa</name>
    <dbReference type="NCBI Taxonomy" id="2528007"/>
    <lineage>
        <taxon>Bacteria</taxon>
        <taxon>Pseudomonadati</taxon>
        <taxon>Planctomycetota</taxon>
        <taxon>Planctomycetia</taxon>
        <taxon>Planctomycetales</taxon>
        <taxon>Planctomycetaceae</taxon>
        <taxon>Polystyrenella</taxon>
    </lineage>
</organism>
<keyword evidence="1" id="KW-0812">Transmembrane</keyword>
<proteinExistence type="predicted"/>
<reference evidence="2 3" key="1">
    <citation type="submission" date="2019-02" db="EMBL/GenBank/DDBJ databases">
        <title>Deep-cultivation of Planctomycetes and their phenomic and genomic characterization uncovers novel biology.</title>
        <authorList>
            <person name="Wiegand S."/>
            <person name="Jogler M."/>
            <person name="Boedeker C."/>
            <person name="Pinto D."/>
            <person name="Vollmers J."/>
            <person name="Rivas-Marin E."/>
            <person name="Kohn T."/>
            <person name="Peeters S.H."/>
            <person name="Heuer A."/>
            <person name="Rast P."/>
            <person name="Oberbeckmann S."/>
            <person name="Bunk B."/>
            <person name="Jeske O."/>
            <person name="Meyerdierks A."/>
            <person name="Storesund J.E."/>
            <person name="Kallscheuer N."/>
            <person name="Luecker S."/>
            <person name="Lage O.M."/>
            <person name="Pohl T."/>
            <person name="Merkel B.J."/>
            <person name="Hornburger P."/>
            <person name="Mueller R.-W."/>
            <person name="Bruemmer F."/>
            <person name="Labrenz M."/>
            <person name="Spormann A.M."/>
            <person name="Op den Camp H."/>
            <person name="Overmann J."/>
            <person name="Amann R."/>
            <person name="Jetten M.S.M."/>
            <person name="Mascher T."/>
            <person name="Medema M.H."/>
            <person name="Devos D.P."/>
            <person name="Kaster A.-K."/>
            <person name="Ovreas L."/>
            <person name="Rohde M."/>
            <person name="Galperin M.Y."/>
            <person name="Jogler C."/>
        </authorList>
    </citation>
    <scope>NUCLEOTIDE SEQUENCE [LARGE SCALE GENOMIC DNA]</scope>
    <source>
        <strain evidence="2 3">Pla110</strain>
    </source>
</reference>
<dbReference type="RefSeq" id="WP_144992808.1">
    <property type="nucleotide sequence ID" value="NZ_CP036281.1"/>
</dbReference>
<feature type="transmembrane region" description="Helical" evidence="1">
    <location>
        <begin position="424"/>
        <end position="446"/>
    </location>
</feature>
<dbReference type="Proteomes" id="UP000317178">
    <property type="component" value="Chromosome"/>
</dbReference>
<feature type="transmembrane region" description="Helical" evidence="1">
    <location>
        <begin position="69"/>
        <end position="90"/>
    </location>
</feature>
<feature type="transmembrane region" description="Helical" evidence="1">
    <location>
        <begin position="452"/>
        <end position="472"/>
    </location>
</feature>